<dbReference type="Proteomes" id="UP000789920">
    <property type="component" value="Unassembled WGS sequence"/>
</dbReference>
<proteinExistence type="predicted"/>
<name>A0ACA9SGE4_9GLOM</name>
<keyword evidence="2" id="KW-1185">Reference proteome</keyword>
<reference evidence="1" key="1">
    <citation type="submission" date="2021-06" db="EMBL/GenBank/DDBJ databases">
        <authorList>
            <person name="Kallberg Y."/>
            <person name="Tangrot J."/>
            <person name="Rosling A."/>
        </authorList>
    </citation>
    <scope>NUCLEOTIDE SEQUENCE</scope>
    <source>
        <strain evidence="1">MA461A</strain>
    </source>
</reference>
<accession>A0ACA9SGE4</accession>
<organism evidence="1 2">
    <name type="scientific">Racocetra persica</name>
    <dbReference type="NCBI Taxonomy" id="160502"/>
    <lineage>
        <taxon>Eukaryota</taxon>
        <taxon>Fungi</taxon>
        <taxon>Fungi incertae sedis</taxon>
        <taxon>Mucoromycota</taxon>
        <taxon>Glomeromycotina</taxon>
        <taxon>Glomeromycetes</taxon>
        <taxon>Diversisporales</taxon>
        <taxon>Gigasporaceae</taxon>
        <taxon>Racocetra</taxon>
    </lineage>
</organism>
<gene>
    <name evidence="1" type="ORF">RPERSI_LOCUS30294</name>
</gene>
<feature type="non-terminal residue" evidence="1">
    <location>
        <position position="1"/>
    </location>
</feature>
<dbReference type="EMBL" id="CAJVQC010117601">
    <property type="protein sequence ID" value="CAG8837411.1"/>
    <property type="molecule type" value="Genomic_DNA"/>
</dbReference>
<feature type="non-terminal residue" evidence="1">
    <location>
        <position position="236"/>
    </location>
</feature>
<evidence type="ECO:0000313" key="2">
    <source>
        <dbReference type="Proteomes" id="UP000789920"/>
    </source>
</evidence>
<evidence type="ECO:0000313" key="1">
    <source>
        <dbReference type="EMBL" id="CAG8837411.1"/>
    </source>
</evidence>
<sequence length="236" mass="27785">KKKKTFRRSRKSSNATDDDCLREDHNLFQSLNKLSRTIPASVKSTASPRRIFHRQRKHKSKNKNNFINRPKLRNIMNNKLGVFQVNQANIPTLPVDGLSIQMNLEAIPKYHDYPHLFLFKDIACKNESIRFLIFQISNHVLYYNSVDKIEDQEWCIKHFKTPLDKSSNNESLELDDFEGDQSRFDDNSNQGKNKKIQDIRKRQLLDKFRNIEYKEIGPVDNVDIMDNTNSESKNDN</sequence>
<comment type="caution">
    <text evidence="1">The sequence shown here is derived from an EMBL/GenBank/DDBJ whole genome shotgun (WGS) entry which is preliminary data.</text>
</comment>
<protein>
    <submittedName>
        <fullName evidence="1">28138_t:CDS:1</fullName>
    </submittedName>
</protein>